<dbReference type="Gramene" id="mRNA:HanXRQr2_Chr08g0331151">
    <property type="protein sequence ID" value="mRNA:HanXRQr2_Chr08g0331151"/>
    <property type="gene ID" value="HanXRQr2_Chr08g0331151"/>
</dbReference>
<evidence type="ECO:0000313" key="1">
    <source>
        <dbReference type="EMBL" id="KAF5794703.1"/>
    </source>
</evidence>
<accession>A0A251U4Q3</accession>
<dbReference type="EMBL" id="CM007897">
    <property type="protein sequence ID" value="OTG18104.1"/>
    <property type="molecule type" value="Genomic_DNA"/>
</dbReference>
<dbReference type="EMBL" id="MNCJ02000323">
    <property type="protein sequence ID" value="KAF5794703.1"/>
    <property type="molecule type" value="Genomic_DNA"/>
</dbReference>
<reference evidence="1 3" key="1">
    <citation type="journal article" date="2017" name="Nature">
        <title>The sunflower genome provides insights into oil metabolism, flowering and Asterid evolution.</title>
        <authorList>
            <person name="Badouin H."/>
            <person name="Gouzy J."/>
            <person name="Grassa C.J."/>
            <person name="Murat F."/>
            <person name="Staton S.E."/>
            <person name="Cottret L."/>
            <person name="Lelandais-Briere C."/>
            <person name="Owens G.L."/>
            <person name="Carrere S."/>
            <person name="Mayjonade B."/>
            <person name="Legrand L."/>
            <person name="Gill N."/>
            <person name="Kane N.C."/>
            <person name="Bowers J.E."/>
            <person name="Hubner S."/>
            <person name="Bellec A."/>
            <person name="Berard A."/>
            <person name="Berges H."/>
            <person name="Blanchet N."/>
            <person name="Boniface M.C."/>
            <person name="Brunel D."/>
            <person name="Catrice O."/>
            <person name="Chaidir N."/>
            <person name="Claudel C."/>
            <person name="Donnadieu C."/>
            <person name="Faraut T."/>
            <person name="Fievet G."/>
            <person name="Helmstetter N."/>
            <person name="King M."/>
            <person name="Knapp S.J."/>
            <person name="Lai Z."/>
            <person name="Le Paslier M.C."/>
            <person name="Lippi Y."/>
            <person name="Lorenzon L."/>
            <person name="Mandel J.R."/>
            <person name="Marage G."/>
            <person name="Marchand G."/>
            <person name="Marquand E."/>
            <person name="Bret-Mestries E."/>
            <person name="Morien E."/>
            <person name="Nambeesan S."/>
            <person name="Nguyen T."/>
            <person name="Pegot-Espagnet P."/>
            <person name="Pouilly N."/>
            <person name="Raftis F."/>
            <person name="Sallet E."/>
            <person name="Schiex T."/>
            <person name="Thomas J."/>
            <person name="Vandecasteele C."/>
            <person name="Vares D."/>
            <person name="Vear F."/>
            <person name="Vautrin S."/>
            <person name="Crespi M."/>
            <person name="Mangin B."/>
            <person name="Burke J.M."/>
            <person name="Salse J."/>
            <person name="Munos S."/>
            <person name="Vincourt P."/>
            <person name="Rieseberg L.H."/>
            <person name="Langlade N.B."/>
        </authorList>
    </citation>
    <scope>NUCLEOTIDE SEQUENCE [LARGE SCALE GENOMIC DNA]</scope>
    <source>
        <strain evidence="3">cv. SF193</strain>
        <tissue evidence="1">Leaves</tissue>
    </source>
</reference>
<evidence type="ECO:0000313" key="3">
    <source>
        <dbReference type="Proteomes" id="UP000215914"/>
    </source>
</evidence>
<dbReference type="AlphaFoldDB" id="A0A251U4Q3"/>
<sequence length="71" mass="7850">MMAEVGGRVAYGGGGRQHEGKKIPLRFQSSDHYLQSFILPLLENTCSQLASSLEIMWTSPIAEVLSIRNTK</sequence>
<dbReference type="Proteomes" id="UP000215914">
    <property type="component" value="Chromosome 8"/>
</dbReference>
<organism evidence="2 3">
    <name type="scientific">Helianthus annuus</name>
    <name type="common">Common sunflower</name>
    <dbReference type="NCBI Taxonomy" id="4232"/>
    <lineage>
        <taxon>Eukaryota</taxon>
        <taxon>Viridiplantae</taxon>
        <taxon>Streptophyta</taxon>
        <taxon>Embryophyta</taxon>
        <taxon>Tracheophyta</taxon>
        <taxon>Spermatophyta</taxon>
        <taxon>Magnoliopsida</taxon>
        <taxon>eudicotyledons</taxon>
        <taxon>Gunneridae</taxon>
        <taxon>Pentapetalae</taxon>
        <taxon>asterids</taxon>
        <taxon>campanulids</taxon>
        <taxon>Asterales</taxon>
        <taxon>Asteraceae</taxon>
        <taxon>Asteroideae</taxon>
        <taxon>Heliantheae alliance</taxon>
        <taxon>Heliantheae</taxon>
        <taxon>Helianthus</taxon>
    </lineage>
</organism>
<proteinExistence type="predicted"/>
<reference evidence="2" key="2">
    <citation type="submission" date="2017-02" db="EMBL/GenBank/DDBJ databases">
        <title>Sunflower complete genome.</title>
        <authorList>
            <person name="Langlade N."/>
            <person name="Munos S."/>
        </authorList>
    </citation>
    <scope>NUCLEOTIDE SEQUENCE [LARGE SCALE GENOMIC DNA]</scope>
    <source>
        <tissue evidence="2">Leaves</tissue>
    </source>
</reference>
<gene>
    <name evidence="2" type="ORF">HannXRQ_Chr08g0219471</name>
    <name evidence="1" type="ORF">HanXRQr2_Chr08g0331151</name>
</gene>
<reference evidence="1" key="3">
    <citation type="submission" date="2020-06" db="EMBL/GenBank/DDBJ databases">
        <title>Helianthus annuus Genome sequencing and assembly Release 2.</title>
        <authorList>
            <person name="Gouzy J."/>
            <person name="Langlade N."/>
            <person name="Munos S."/>
        </authorList>
    </citation>
    <scope>NUCLEOTIDE SEQUENCE</scope>
    <source>
        <tissue evidence="1">Leaves</tissue>
    </source>
</reference>
<name>A0A251U4Q3_HELAN</name>
<protein>
    <submittedName>
        <fullName evidence="2">Uncharacterized protein</fullName>
    </submittedName>
</protein>
<dbReference type="InParanoid" id="A0A251U4Q3"/>
<evidence type="ECO:0000313" key="2">
    <source>
        <dbReference type="EMBL" id="OTG18104.1"/>
    </source>
</evidence>
<keyword evidence="3" id="KW-1185">Reference proteome</keyword>